<keyword evidence="4" id="KW-0479">Metal-binding</keyword>
<dbReference type="AlphaFoldDB" id="A0ABC9HID0"/>
<comment type="similarity">
    <text evidence="2">Belongs to the DNA2/NAM7 helicase family.</text>
</comment>
<keyword evidence="6" id="KW-0863">Zinc-finger</keyword>
<dbReference type="InterPro" id="IPR027417">
    <property type="entry name" value="P-loop_NTPase"/>
</dbReference>
<feature type="domain" description="DNA2/NAM7 helicase-like C-terminal" evidence="11">
    <location>
        <begin position="3"/>
        <end position="174"/>
    </location>
</feature>
<organism evidence="12 13">
    <name type="scientific">Fasciola hepatica</name>
    <name type="common">Liver fluke</name>
    <dbReference type="NCBI Taxonomy" id="6192"/>
    <lineage>
        <taxon>Eukaryota</taxon>
        <taxon>Metazoa</taxon>
        <taxon>Spiralia</taxon>
        <taxon>Lophotrochozoa</taxon>
        <taxon>Platyhelminthes</taxon>
        <taxon>Trematoda</taxon>
        <taxon>Digenea</taxon>
        <taxon>Plagiorchiida</taxon>
        <taxon>Echinostomata</taxon>
        <taxon>Echinostomatoidea</taxon>
        <taxon>Fasciolidae</taxon>
        <taxon>Fasciola</taxon>
    </lineage>
</organism>
<evidence type="ECO:0000256" key="1">
    <source>
        <dbReference type="ARBA" id="ARBA00004496"/>
    </source>
</evidence>
<keyword evidence="9" id="KW-0862">Zinc</keyword>
<dbReference type="PANTHER" id="PTHR10887">
    <property type="entry name" value="DNA2/NAM7 HELICASE FAMILY"/>
    <property type="match status" value="1"/>
</dbReference>
<name>A0ABC9HID0_FASHE</name>
<dbReference type="Proteomes" id="UP001189180">
    <property type="component" value="Unassembled WGS sequence"/>
</dbReference>
<reference evidence="12 13" key="1">
    <citation type="submission" date="2024-08" db="EMBL/GenBank/DDBJ databases">
        <authorList>
            <person name="Paterson S."/>
        </authorList>
    </citation>
    <scope>NUCLEOTIDE SEQUENCE [LARGE SCALE GENOMIC DNA]</scope>
</reference>
<dbReference type="InterPro" id="IPR047187">
    <property type="entry name" value="SF1_C_Upf1"/>
</dbReference>
<dbReference type="EMBL" id="CANUEZ050000260">
    <property type="protein sequence ID" value="CAM0512781.1"/>
    <property type="molecule type" value="Genomic_DNA"/>
</dbReference>
<dbReference type="GO" id="GO:0008270">
    <property type="term" value="F:zinc ion binding"/>
    <property type="evidence" value="ECO:0007669"/>
    <property type="project" value="UniProtKB-KW"/>
</dbReference>
<evidence type="ECO:0000256" key="9">
    <source>
        <dbReference type="ARBA" id="ARBA00022833"/>
    </source>
</evidence>
<sequence length="229" mass="26223">NRTQYRMHPELVRFSSRVFYDNQIQSGVTALDRRGCPRFRWPSSDIPTFFYSVESEEQLAPNGVSYWNPEEAKAVKAIICNPSLPGVNPSEIGVIAPYVGQKTYLIRQLASVANRRNQGVEVSSVDGYQGREKNYIILSCVRSNRNRNVGFLNDPRRLNVALTRARYGLIIIGNPVTLSRDPLWNELLHFYHDQNLLVKGSIDSLQRAALISRKPKVPYAYERRIEWPA</sequence>
<evidence type="ECO:0000256" key="10">
    <source>
        <dbReference type="ARBA" id="ARBA00022840"/>
    </source>
</evidence>
<evidence type="ECO:0000256" key="3">
    <source>
        <dbReference type="ARBA" id="ARBA00022490"/>
    </source>
</evidence>
<evidence type="ECO:0000313" key="13">
    <source>
        <dbReference type="Proteomes" id="UP001189180"/>
    </source>
</evidence>
<comment type="caution">
    <text evidence="12">The sequence shown here is derived from an EMBL/GenBank/DDBJ whole genome shotgun (WGS) entry which is preliminary data.</text>
</comment>
<dbReference type="GO" id="GO:0004386">
    <property type="term" value="F:helicase activity"/>
    <property type="evidence" value="ECO:0007669"/>
    <property type="project" value="UniProtKB-KW"/>
</dbReference>
<protein>
    <recommendedName>
        <fullName evidence="11">DNA2/NAM7 helicase-like C-terminal domain-containing protein</fullName>
    </recommendedName>
</protein>
<keyword evidence="7" id="KW-0378">Hydrolase</keyword>
<dbReference type="InterPro" id="IPR041679">
    <property type="entry name" value="DNA2/NAM7-like_C"/>
</dbReference>
<dbReference type="PANTHER" id="PTHR10887:SF364">
    <property type="entry name" value="REGULATOR OF NONSENSE TRANSCRIPTS 1"/>
    <property type="match status" value="1"/>
</dbReference>
<dbReference type="FunFam" id="3.40.50.300:FF:000097">
    <property type="entry name" value="Regulator of nonsense transcripts 1"/>
    <property type="match status" value="1"/>
</dbReference>
<proteinExistence type="inferred from homology"/>
<dbReference type="InterPro" id="IPR045055">
    <property type="entry name" value="DNA2/NAM7-like"/>
</dbReference>
<dbReference type="GO" id="GO:0005737">
    <property type="term" value="C:cytoplasm"/>
    <property type="evidence" value="ECO:0007669"/>
    <property type="project" value="UniProtKB-SubCell"/>
</dbReference>
<keyword evidence="10" id="KW-0067">ATP-binding</keyword>
<evidence type="ECO:0000256" key="5">
    <source>
        <dbReference type="ARBA" id="ARBA00022741"/>
    </source>
</evidence>
<dbReference type="Pfam" id="PF13087">
    <property type="entry name" value="AAA_12"/>
    <property type="match status" value="1"/>
</dbReference>
<gene>
    <name evidence="12" type="ORF">FHB240107_LOCUS15518</name>
</gene>
<accession>A0ABC9HID0</accession>
<keyword evidence="13" id="KW-1185">Reference proteome</keyword>
<dbReference type="Gene3D" id="3.40.50.300">
    <property type="entry name" value="P-loop containing nucleotide triphosphate hydrolases"/>
    <property type="match status" value="1"/>
</dbReference>
<evidence type="ECO:0000313" key="12">
    <source>
        <dbReference type="EMBL" id="CAM0512781.1"/>
    </source>
</evidence>
<dbReference type="GO" id="GO:0005524">
    <property type="term" value="F:ATP binding"/>
    <property type="evidence" value="ECO:0007669"/>
    <property type="project" value="UniProtKB-KW"/>
</dbReference>
<dbReference type="GO" id="GO:0016787">
    <property type="term" value="F:hydrolase activity"/>
    <property type="evidence" value="ECO:0007669"/>
    <property type="project" value="UniProtKB-KW"/>
</dbReference>
<evidence type="ECO:0000259" key="11">
    <source>
        <dbReference type="Pfam" id="PF13087"/>
    </source>
</evidence>
<evidence type="ECO:0000256" key="4">
    <source>
        <dbReference type="ARBA" id="ARBA00022723"/>
    </source>
</evidence>
<feature type="non-terminal residue" evidence="12">
    <location>
        <position position="1"/>
    </location>
</feature>
<keyword evidence="5" id="KW-0547">Nucleotide-binding</keyword>
<dbReference type="GO" id="GO:0010468">
    <property type="term" value="P:regulation of gene expression"/>
    <property type="evidence" value="ECO:0007669"/>
    <property type="project" value="UniProtKB-ARBA"/>
</dbReference>
<evidence type="ECO:0000256" key="6">
    <source>
        <dbReference type="ARBA" id="ARBA00022771"/>
    </source>
</evidence>
<evidence type="ECO:0000256" key="2">
    <source>
        <dbReference type="ARBA" id="ARBA00007913"/>
    </source>
</evidence>
<evidence type="ECO:0000256" key="7">
    <source>
        <dbReference type="ARBA" id="ARBA00022801"/>
    </source>
</evidence>
<dbReference type="SUPFAM" id="SSF52540">
    <property type="entry name" value="P-loop containing nucleoside triphosphate hydrolases"/>
    <property type="match status" value="1"/>
</dbReference>
<keyword evidence="3" id="KW-0963">Cytoplasm</keyword>
<dbReference type="CDD" id="cd18808">
    <property type="entry name" value="SF1_C_Upf1"/>
    <property type="match status" value="1"/>
</dbReference>
<comment type="subcellular location">
    <subcellularLocation>
        <location evidence="1">Cytoplasm</location>
    </subcellularLocation>
</comment>
<evidence type="ECO:0000256" key="8">
    <source>
        <dbReference type="ARBA" id="ARBA00022806"/>
    </source>
</evidence>
<keyword evidence="8" id="KW-0347">Helicase</keyword>